<evidence type="ECO:0000256" key="2">
    <source>
        <dbReference type="ARBA" id="ARBA00006175"/>
    </source>
</evidence>
<evidence type="ECO:0000313" key="9">
    <source>
        <dbReference type="EMBL" id="MBP0726012.1"/>
    </source>
</evidence>
<sequence length="245" mass="26295">MTKYIAEVFATALMVTLGNGVVANVHLKGAKGYKTGWMGIATGWGFAVMIPAAIFGWICGNHINPAFTIGLALNGQFPWSDVGPYVIAQLIGAFIGAILVWAMYKPFMDETDDKIDVFSCFGSVPSYKKNYINAFITELIGTFILVFGALGITHSPFMKNADGATGLIAHIAIGFLVWGIVLSVGGPTGPALNPARDFMPRLAHAILPIKGKGSSHWGYAWVPIVAPILGSTIAVYTWFHLFNKL</sequence>
<dbReference type="CDD" id="cd00333">
    <property type="entry name" value="MIP"/>
    <property type="match status" value="1"/>
</dbReference>
<dbReference type="GO" id="GO:0015254">
    <property type="term" value="F:glycerol channel activity"/>
    <property type="evidence" value="ECO:0007669"/>
    <property type="project" value="TreeGrafter"/>
</dbReference>
<evidence type="ECO:0000256" key="8">
    <source>
        <dbReference type="SAM" id="Phobius"/>
    </source>
</evidence>
<keyword evidence="6 8" id="KW-0472">Membrane</keyword>
<evidence type="ECO:0000256" key="7">
    <source>
        <dbReference type="RuleBase" id="RU000477"/>
    </source>
</evidence>
<feature type="transmembrane region" description="Helical" evidence="8">
    <location>
        <begin position="82"/>
        <end position="104"/>
    </location>
</feature>
<keyword evidence="4 7" id="KW-0812">Transmembrane</keyword>
<dbReference type="PROSITE" id="PS00221">
    <property type="entry name" value="MIP"/>
    <property type="match status" value="1"/>
</dbReference>
<organism evidence="9 10">
    <name type="scientific">Gottfriedia endophytica</name>
    <dbReference type="NCBI Taxonomy" id="2820819"/>
    <lineage>
        <taxon>Bacteria</taxon>
        <taxon>Bacillati</taxon>
        <taxon>Bacillota</taxon>
        <taxon>Bacilli</taxon>
        <taxon>Bacillales</taxon>
        <taxon>Bacillaceae</taxon>
        <taxon>Gottfriedia</taxon>
    </lineage>
</organism>
<dbReference type="EMBL" id="JAGIYQ010000008">
    <property type="protein sequence ID" value="MBP0726012.1"/>
    <property type="molecule type" value="Genomic_DNA"/>
</dbReference>
<dbReference type="PANTHER" id="PTHR43829">
    <property type="entry name" value="AQUAPORIN OR AQUAGLYCEROPORIN RELATED"/>
    <property type="match status" value="1"/>
</dbReference>
<evidence type="ECO:0000256" key="3">
    <source>
        <dbReference type="ARBA" id="ARBA00022448"/>
    </source>
</evidence>
<keyword evidence="10" id="KW-1185">Reference proteome</keyword>
<proteinExistence type="inferred from homology"/>
<evidence type="ECO:0000256" key="1">
    <source>
        <dbReference type="ARBA" id="ARBA00004141"/>
    </source>
</evidence>
<comment type="subcellular location">
    <subcellularLocation>
        <location evidence="1">Membrane</location>
        <topology evidence="1">Multi-pass membrane protein</topology>
    </subcellularLocation>
</comment>
<keyword evidence="3 7" id="KW-0813">Transport</keyword>
<dbReference type="Proteomes" id="UP000682134">
    <property type="component" value="Unassembled WGS sequence"/>
</dbReference>
<dbReference type="GO" id="GO:0005886">
    <property type="term" value="C:plasma membrane"/>
    <property type="evidence" value="ECO:0007669"/>
    <property type="project" value="TreeGrafter"/>
</dbReference>
<protein>
    <submittedName>
        <fullName evidence="9">Aquaporin family protein</fullName>
    </submittedName>
</protein>
<evidence type="ECO:0000256" key="4">
    <source>
        <dbReference type="ARBA" id="ARBA00022692"/>
    </source>
</evidence>
<dbReference type="SUPFAM" id="SSF81338">
    <property type="entry name" value="Aquaporin-like"/>
    <property type="match status" value="1"/>
</dbReference>
<comment type="similarity">
    <text evidence="2 7">Belongs to the MIP/aquaporin (TC 1.A.8) family.</text>
</comment>
<reference evidence="9" key="1">
    <citation type="submission" date="2021-04" db="EMBL/GenBank/DDBJ databases">
        <title>Genome seq and assembly of Bacillus sp.</title>
        <authorList>
            <person name="Chhetri G."/>
        </authorList>
    </citation>
    <scope>NUCLEOTIDE SEQUENCE</scope>
    <source>
        <strain evidence="9">RG28</strain>
    </source>
</reference>
<dbReference type="AlphaFoldDB" id="A0A940NKR5"/>
<keyword evidence="5 8" id="KW-1133">Transmembrane helix</keyword>
<feature type="transmembrane region" description="Helical" evidence="8">
    <location>
        <begin position="218"/>
        <end position="239"/>
    </location>
</feature>
<dbReference type="InterPro" id="IPR000425">
    <property type="entry name" value="MIP"/>
</dbReference>
<dbReference type="Gene3D" id="1.20.1080.10">
    <property type="entry name" value="Glycerol uptake facilitator protein"/>
    <property type="match status" value="1"/>
</dbReference>
<dbReference type="PRINTS" id="PR00783">
    <property type="entry name" value="MINTRINSICP"/>
</dbReference>
<accession>A0A940NKR5</accession>
<dbReference type="PANTHER" id="PTHR43829:SF9">
    <property type="entry name" value="AQUAPORIN-9"/>
    <property type="match status" value="1"/>
</dbReference>
<name>A0A940NKR5_9BACI</name>
<dbReference type="Pfam" id="PF00230">
    <property type="entry name" value="MIP"/>
    <property type="match status" value="1"/>
</dbReference>
<evidence type="ECO:0000313" key="10">
    <source>
        <dbReference type="Proteomes" id="UP000682134"/>
    </source>
</evidence>
<feature type="transmembrane region" description="Helical" evidence="8">
    <location>
        <begin position="131"/>
        <end position="152"/>
    </location>
</feature>
<evidence type="ECO:0000256" key="6">
    <source>
        <dbReference type="ARBA" id="ARBA00023136"/>
    </source>
</evidence>
<feature type="transmembrane region" description="Helical" evidence="8">
    <location>
        <begin position="39"/>
        <end position="61"/>
    </location>
</feature>
<gene>
    <name evidence="9" type="ORF">J5Y03_12595</name>
</gene>
<comment type="caution">
    <text evidence="9">The sequence shown here is derived from an EMBL/GenBank/DDBJ whole genome shotgun (WGS) entry which is preliminary data.</text>
</comment>
<dbReference type="InterPro" id="IPR050363">
    <property type="entry name" value="MIP/Aquaporin"/>
</dbReference>
<feature type="transmembrane region" description="Helical" evidence="8">
    <location>
        <begin position="164"/>
        <end position="184"/>
    </location>
</feature>
<dbReference type="InterPro" id="IPR023271">
    <property type="entry name" value="Aquaporin-like"/>
</dbReference>
<dbReference type="InterPro" id="IPR022357">
    <property type="entry name" value="MIP_CS"/>
</dbReference>
<dbReference type="RefSeq" id="WP_209406189.1">
    <property type="nucleotide sequence ID" value="NZ_JAGIYQ010000008.1"/>
</dbReference>
<evidence type="ECO:0000256" key="5">
    <source>
        <dbReference type="ARBA" id="ARBA00022989"/>
    </source>
</evidence>